<dbReference type="Proteomes" id="UP001239418">
    <property type="component" value="Chromosome"/>
</dbReference>
<organism evidence="3 4">
    <name type="scientific">Pseudomonas cucumis</name>
    <dbReference type="NCBI Taxonomy" id="2954082"/>
    <lineage>
        <taxon>Bacteria</taxon>
        <taxon>Pseudomonadati</taxon>
        <taxon>Pseudomonadota</taxon>
        <taxon>Gammaproteobacteria</taxon>
        <taxon>Pseudomonadales</taxon>
        <taxon>Pseudomonadaceae</taxon>
        <taxon>Pseudomonas</taxon>
    </lineage>
</organism>
<evidence type="ECO:0000256" key="1">
    <source>
        <dbReference type="SAM" id="MobiDB-lite"/>
    </source>
</evidence>
<keyword evidence="4" id="KW-1185">Reference proteome</keyword>
<dbReference type="EMBL" id="CP117454">
    <property type="protein sequence ID" value="WLG82516.1"/>
    <property type="molecule type" value="Genomic_DNA"/>
</dbReference>
<evidence type="ECO:0000256" key="2">
    <source>
        <dbReference type="SAM" id="Phobius"/>
    </source>
</evidence>
<sequence length="56" mass="6456">MFSHEGAGLITLYIVMASIALIVIAHVVHTHWQYHQKGMRDQSRSRSYDKGKRICD</sequence>
<name>A0ABY9EP74_9PSED</name>
<evidence type="ECO:0000313" key="3">
    <source>
        <dbReference type="EMBL" id="WLG82516.1"/>
    </source>
</evidence>
<keyword evidence="2" id="KW-0812">Transmembrane</keyword>
<evidence type="ECO:0000313" key="4">
    <source>
        <dbReference type="Proteomes" id="UP001239418"/>
    </source>
</evidence>
<gene>
    <name evidence="3" type="ORF">PSH97_15365</name>
</gene>
<reference evidence="3 4" key="1">
    <citation type="submission" date="2023-02" db="EMBL/GenBank/DDBJ databases">
        <title>Evolution of Hrp T3SS in non-pathogenic Pseudomonas fluorescens.</title>
        <authorList>
            <person name="Liao K."/>
            <person name="Wei H."/>
            <person name="Gu Y."/>
        </authorList>
    </citation>
    <scope>NUCLEOTIDE SEQUENCE [LARGE SCALE GENOMIC DNA]</scope>
    <source>
        <strain evidence="3 4">FP1935</strain>
    </source>
</reference>
<proteinExistence type="predicted"/>
<keyword evidence="2" id="KW-0472">Membrane</keyword>
<feature type="region of interest" description="Disordered" evidence="1">
    <location>
        <begin position="37"/>
        <end position="56"/>
    </location>
</feature>
<feature type="compositionally biased region" description="Basic and acidic residues" evidence="1">
    <location>
        <begin position="38"/>
        <end position="56"/>
    </location>
</feature>
<dbReference type="RefSeq" id="WP_305445663.1">
    <property type="nucleotide sequence ID" value="NZ_CP117453.1"/>
</dbReference>
<protein>
    <submittedName>
        <fullName evidence="3">Uncharacterized protein</fullName>
    </submittedName>
</protein>
<accession>A0ABY9EP74</accession>
<feature type="transmembrane region" description="Helical" evidence="2">
    <location>
        <begin position="6"/>
        <end position="28"/>
    </location>
</feature>
<keyword evidence="2" id="KW-1133">Transmembrane helix</keyword>